<comment type="caution">
    <text evidence="4">The sequence shown here is derived from an EMBL/GenBank/DDBJ whole genome shotgun (WGS) entry which is preliminary data.</text>
</comment>
<evidence type="ECO:0000313" key="4">
    <source>
        <dbReference type="EMBL" id="MDN4479314.1"/>
    </source>
</evidence>
<gene>
    <name evidence="4" type="ORF">QQX02_00045</name>
</gene>
<comment type="similarity">
    <text evidence="1">Belongs to the thioesterase PaaI family.</text>
</comment>
<reference evidence="4" key="1">
    <citation type="submission" date="2023-06" db="EMBL/GenBank/DDBJ databases">
        <title>Egi l300058.</title>
        <authorList>
            <person name="Gao L."/>
            <person name="Fang B.-Z."/>
            <person name="Li W.-J."/>
        </authorList>
    </citation>
    <scope>NUCLEOTIDE SEQUENCE</scope>
    <source>
        <strain evidence="4">EGI L300058</strain>
    </source>
</reference>
<dbReference type="Gene3D" id="3.10.129.10">
    <property type="entry name" value="Hotdog Thioesterase"/>
    <property type="match status" value="1"/>
</dbReference>
<dbReference type="GO" id="GO:0016787">
    <property type="term" value="F:hydrolase activity"/>
    <property type="evidence" value="ECO:0007669"/>
    <property type="project" value="UniProtKB-KW"/>
</dbReference>
<keyword evidence="2 4" id="KW-0378">Hydrolase</keyword>
<evidence type="ECO:0000259" key="3">
    <source>
        <dbReference type="Pfam" id="PF03061"/>
    </source>
</evidence>
<dbReference type="RefSeq" id="WP_301140441.1">
    <property type="nucleotide sequence ID" value="NZ_JAUHQA010000001.1"/>
</dbReference>
<sequence>MTDNDDVSFEAVVAGTLMERMGITVDSVTADRAEGSMPVAGNTQPYGLLHGGASAVLAETLGSFAAMSHASPAGIAVGIDLNITHHRSARDGVVRGVATALHRGRTIATYEIAITDESGRPVATARLTCSIRQHSAT</sequence>
<accession>A0ABT8GDG1</accession>
<evidence type="ECO:0000256" key="1">
    <source>
        <dbReference type="ARBA" id="ARBA00008324"/>
    </source>
</evidence>
<name>A0ABT8GDG1_9MICO</name>
<feature type="domain" description="Thioesterase" evidence="3">
    <location>
        <begin position="46"/>
        <end position="122"/>
    </location>
</feature>
<dbReference type="SUPFAM" id="SSF54637">
    <property type="entry name" value="Thioesterase/thiol ester dehydrase-isomerase"/>
    <property type="match status" value="1"/>
</dbReference>
<dbReference type="EMBL" id="JAUHQA010000001">
    <property type="protein sequence ID" value="MDN4479314.1"/>
    <property type="molecule type" value="Genomic_DNA"/>
</dbReference>
<dbReference type="Pfam" id="PF03061">
    <property type="entry name" value="4HBT"/>
    <property type="match status" value="1"/>
</dbReference>
<evidence type="ECO:0000313" key="5">
    <source>
        <dbReference type="Proteomes" id="UP001172708"/>
    </source>
</evidence>
<evidence type="ECO:0000256" key="2">
    <source>
        <dbReference type="ARBA" id="ARBA00022801"/>
    </source>
</evidence>
<dbReference type="NCBIfam" id="TIGR00369">
    <property type="entry name" value="unchar_dom_1"/>
    <property type="match status" value="1"/>
</dbReference>
<dbReference type="Proteomes" id="UP001172708">
    <property type="component" value="Unassembled WGS sequence"/>
</dbReference>
<protein>
    <submittedName>
        <fullName evidence="4">PaaI family thioesterase</fullName>
        <ecNumber evidence="4">3.1.2.-</ecNumber>
    </submittedName>
</protein>
<dbReference type="InterPro" id="IPR006683">
    <property type="entry name" value="Thioestr_dom"/>
</dbReference>
<dbReference type="InterPro" id="IPR029069">
    <property type="entry name" value="HotDog_dom_sf"/>
</dbReference>
<dbReference type="PANTHER" id="PTHR43240">
    <property type="entry name" value="1,4-DIHYDROXY-2-NAPHTHOYL-COA THIOESTERASE 1"/>
    <property type="match status" value="1"/>
</dbReference>
<dbReference type="EC" id="3.1.2.-" evidence="4"/>
<proteinExistence type="inferred from homology"/>
<dbReference type="PANTHER" id="PTHR43240:SF5">
    <property type="entry name" value="1,4-DIHYDROXY-2-NAPHTHOYL-COA THIOESTERASE 1"/>
    <property type="match status" value="1"/>
</dbReference>
<organism evidence="4 5">
    <name type="scientific">Demequina muriae</name>
    <dbReference type="NCBI Taxonomy" id="3051664"/>
    <lineage>
        <taxon>Bacteria</taxon>
        <taxon>Bacillati</taxon>
        <taxon>Actinomycetota</taxon>
        <taxon>Actinomycetes</taxon>
        <taxon>Micrococcales</taxon>
        <taxon>Demequinaceae</taxon>
        <taxon>Demequina</taxon>
    </lineage>
</organism>
<dbReference type="CDD" id="cd03443">
    <property type="entry name" value="PaaI_thioesterase"/>
    <property type="match status" value="1"/>
</dbReference>
<keyword evidence="5" id="KW-1185">Reference proteome</keyword>
<dbReference type="InterPro" id="IPR003736">
    <property type="entry name" value="PAAI_dom"/>
</dbReference>